<dbReference type="RefSeq" id="XP_040686098.1">
    <property type="nucleotide sequence ID" value="XM_040836285.1"/>
</dbReference>
<dbReference type="VEuPathDB" id="FungiDB:ASPWEDRAFT_44534"/>
<dbReference type="AlphaFoldDB" id="A0A1L9RBY0"/>
<sequence length="141" mass="16412">MHGHCWVPEPLYEYNKESGTGYYYPHVHFAGIQSCNGKEDSMALGELKLIVAVMQNRASQLKVDENEEELPGQYEFQDEKRFPVLMTSFLGPQHGRIFYACMDGEKLIIRQSRLYSFEKKESAPWDFFSRILLSSPEVEKH</sequence>
<name>A0A1L9RBY0_ASPWE</name>
<accession>A0A1L9RBY0</accession>
<reference evidence="2" key="1">
    <citation type="journal article" date="2017" name="Genome Biol.">
        <title>Comparative genomics reveals high biological diversity and specific adaptations in the industrially and medically important fungal genus Aspergillus.</title>
        <authorList>
            <person name="de Vries R.P."/>
            <person name="Riley R."/>
            <person name="Wiebenga A."/>
            <person name="Aguilar-Osorio G."/>
            <person name="Amillis S."/>
            <person name="Uchima C.A."/>
            <person name="Anderluh G."/>
            <person name="Asadollahi M."/>
            <person name="Askin M."/>
            <person name="Barry K."/>
            <person name="Battaglia E."/>
            <person name="Bayram O."/>
            <person name="Benocci T."/>
            <person name="Braus-Stromeyer S.A."/>
            <person name="Caldana C."/>
            <person name="Canovas D."/>
            <person name="Cerqueira G.C."/>
            <person name="Chen F."/>
            <person name="Chen W."/>
            <person name="Choi C."/>
            <person name="Clum A."/>
            <person name="Dos Santos R.A."/>
            <person name="Damasio A.R."/>
            <person name="Diallinas G."/>
            <person name="Emri T."/>
            <person name="Fekete E."/>
            <person name="Flipphi M."/>
            <person name="Freyberg S."/>
            <person name="Gallo A."/>
            <person name="Gournas C."/>
            <person name="Habgood R."/>
            <person name="Hainaut M."/>
            <person name="Harispe M.L."/>
            <person name="Henrissat B."/>
            <person name="Hilden K.S."/>
            <person name="Hope R."/>
            <person name="Hossain A."/>
            <person name="Karabika E."/>
            <person name="Karaffa L."/>
            <person name="Karanyi Z."/>
            <person name="Krasevec N."/>
            <person name="Kuo A."/>
            <person name="Kusch H."/>
            <person name="LaButti K."/>
            <person name="Lagendijk E.L."/>
            <person name="Lapidus A."/>
            <person name="Levasseur A."/>
            <person name="Lindquist E."/>
            <person name="Lipzen A."/>
            <person name="Logrieco A.F."/>
            <person name="MacCabe A."/>
            <person name="Maekelae M.R."/>
            <person name="Malavazi I."/>
            <person name="Melin P."/>
            <person name="Meyer V."/>
            <person name="Mielnichuk N."/>
            <person name="Miskei M."/>
            <person name="Molnar A.P."/>
            <person name="Mule G."/>
            <person name="Ngan C.Y."/>
            <person name="Orejas M."/>
            <person name="Orosz E."/>
            <person name="Ouedraogo J.P."/>
            <person name="Overkamp K.M."/>
            <person name="Park H.-S."/>
            <person name="Perrone G."/>
            <person name="Piumi F."/>
            <person name="Punt P.J."/>
            <person name="Ram A.F."/>
            <person name="Ramon A."/>
            <person name="Rauscher S."/>
            <person name="Record E."/>
            <person name="Riano-Pachon D.M."/>
            <person name="Robert V."/>
            <person name="Roehrig J."/>
            <person name="Ruller R."/>
            <person name="Salamov A."/>
            <person name="Salih N.S."/>
            <person name="Samson R.A."/>
            <person name="Sandor E."/>
            <person name="Sanguinetti M."/>
            <person name="Schuetze T."/>
            <person name="Sepcic K."/>
            <person name="Shelest E."/>
            <person name="Sherlock G."/>
            <person name="Sophianopoulou V."/>
            <person name="Squina F.M."/>
            <person name="Sun H."/>
            <person name="Susca A."/>
            <person name="Todd R.B."/>
            <person name="Tsang A."/>
            <person name="Unkles S.E."/>
            <person name="van de Wiele N."/>
            <person name="van Rossen-Uffink D."/>
            <person name="Oliveira J.V."/>
            <person name="Vesth T.C."/>
            <person name="Visser J."/>
            <person name="Yu J.-H."/>
            <person name="Zhou M."/>
            <person name="Andersen M.R."/>
            <person name="Archer D.B."/>
            <person name="Baker S.E."/>
            <person name="Benoit I."/>
            <person name="Brakhage A.A."/>
            <person name="Braus G.H."/>
            <person name="Fischer R."/>
            <person name="Frisvad J.C."/>
            <person name="Goldman G.H."/>
            <person name="Houbraken J."/>
            <person name="Oakley B."/>
            <person name="Pocsi I."/>
            <person name="Scazzocchio C."/>
            <person name="Seiboth B."/>
            <person name="vanKuyk P.A."/>
            <person name="Wortman J."/>
            <person name="Dyer P.S."/>
            <person name="Grigoriev I.V."/>
        </authorList>
    </citation>
    <scope>NUCLEOTIDE SEQUENCE [LARGE SCALE GENOMIC DNA]</scope>
    <source>
        <strain evidence="2">DTO 134E9</strain>
    </source>
</reference>
<dbReference type="EMBL" id="KV878215">
    <property type="protein sequence ID" value="OJJ32421.1"/>
    <property type="molecule type" value="Genomic_DNA"/>
</dbReference>
<protein>
    <submittedName>
        <fullName evidence="1">Uncharacterized protein</fullName>
    </submittedName>
</protein>
<dbReference type="Proteomes" id="UP000184383">
    <property type="component" value="Unassembled WGS sequence"/>
</dbReference>
<organism evidence="1 2">
    <name type="scientific">Aspergillus wentii DTO 134E9</name>
    <dbReference type="NCBI Taxonomy" id="1073089"/>
    <lineage>
        <taxon>Eukaryota</taxon>
        <taxon>Fungi</taxon>
        <taxon>Dikarya</taxon>
        <taxon>Ascomycota</taxon>
        <taxon>Pezizomycotina</taxon>
        <taxon>Eurotiomycetes</taxon>
        <taxon>Eurotiomycetidae</taxon>
        <taxon>Eurotiales</taxon>
        <taxon>Aspergillaceae</taxon>
        <taxon>Aspergillus</taxon>
        <taxon>Aspergillus subgen. Cremei</taxon>
    </lineage>
</organism>
<dbReference type="OrthoDB" id="4436899at2759"/>
<proteinExistence type="predicted"/>
<dbReference type="STRING" id="1073089.A0A1L9RBY0"/>
<evidence type="ECO:0000313" key="2">
    <source>
        <dbReference type="Proteomes" id="UP000184383"/>
    </source>
</evidence>
<keyword evidence="2" id="KW-1185">Reference proteome</keyword>
<dbReference type="GeneID" id="63752133"/>
<gene>
    <name evidence="1" type="ORF">ASPWEDRAFT_44534</name>
</gene>
<evidence type="ECO:0000313" key="1">
    <source>
        <dbReference type="EMBL" id="OJJ32421.1"/>
    </source>
</evidence>